<feature type="compositionally biased region" description="Basic and acidic residues" evidence="1">
    <location>
        <begin position="562"/>
        <end position="579"/>
    </location>
</feature>
<dbReference type="SUPFAM" id="SSF160424">
    <property type="entry name" value="BH3703-like"/>
    <property type="match status" value="1"/>
</dbReference>
<dbReference type="InterPro" id="IPR025331">
    <property type="entry name" value="TNT"/>
</dbReference>
<feature type="compositionally biased region" description="Basic and acidic residues" evidence="1">
    <location>
        <begin position="740"/>
        <end position="779"/>
    </location>
</feature>
<dbReference type="InterPro" id="IPR053024">
    <property type="entry name" value="Fungal_surface_NADase"/>
</dbReference>
<dbReference type="InterPro" id="IPR036170">
    <property type="entry name" value="YezG-like_sf"/>
</dbReference>
<feature type="compositionally biased region" description="Basic and acidic residues" evidence="1">
    <location>
        <begin position="828"/>
        <end position="881"/>
    </location>
</feature>
<feature type="compositionally biased region" description="Basic and acidic residues" evidence="1">
    <location>
        <begin position="1075"/>
        <end position="1090"/>
    </location>
</feature>
<feature type="region of interest" description="Disordered" evidence="1">
    <location>
        <begin position="1064"/>
        <end position="1092"/>
    </location>
</feature>
<feature type="compositionally biased region" description="Gly residues" evidence="1">
    <location>
        <begin position="588"/>
        <end position="597"/>
    </location>
</feature>
<feature type="compositionally biased region" description="Basic and acidic residues" evidence="1">
    <location>
        <begin position="991"/>
        <end position="1003"/>
    </location>
</feature>
<sequence>MFSVAQPTTQLNATEQDTLVKQIGLALLRAAPRDWRKVSAEYRAVGRYHELTGEIVLEDGSAQEWIATHDIATLFGRLRAGMYRDGRGTWFNARYQLDHPSSYNLEYNRDEPQWHLAPPPQAYSDELRMFPRTEENVPEWLIRRMSGLGPEQPGPHFRIARIFDTIGPAGRPVINRPDLDVDEQDRLLDYLDHAPVVVQDRGYDIDRLAQTPEATVPVAFHSDGHWIWPAAVNFYLRTYGVSPEADLIEHIRANAFQLPQVDELTLQGAAAYLTRGNQTPQQRPAPGGGPGAGGPGAGGPGAGGPGAGGPGSGGPGAGGPGSGGLGSGGPGAGGPGAGGAGGPGGPGSGAPGSGGPGPGGPGAGGLGGSGAAGGPGGGVPGGPGGPNGPGGAGAPGGPGAGGQNGVGGPGSSGAGGFDANGAGSGGPGAAAAGLGAAGLGAAALGAAGGSGNHDDFHPADEFDRPDSGRPGAPGGPGAPGPDRRGPSDEFDSRDPGRPSRPESPDSFRPADDFSRPGAADRPEGAFHPADEFGRPGPAGDPEDAFHPADEFGRPGLTDGPGFDDRGDAEDRFEPHRGGSDRTGPQGPGPQGSAGGPQGTRVSAAESPGGSRGLGAAAAAAGAAGAVGAASGTRSESGHAHEAGYDEHPDASGYDDRAHNAAGHDDGYADDYDRQDRGEDERGQADGYDQHDEGYDGYRNPAPHGDYDESAPHDGYDAEPYDDQHGYEDIASHEAGAYAEPHGHDEAGYDEPAHHVDDRNRDAAGYDDAHGYDDHLDNHGSKVPGVGAFEQPVAPNTEDGLIGADGLIDADGLIGADSSADEPAAPNRHTAEPDAGRRGAAPDDSRDQEGGRRRAQPDIEADDGRREDVRLNAEDGGRRSAEPESQAEPTDERGSHVGAAAAGVAAAGGLAAAGLAAAHGRGREKEAEGRHGTAPERPAEPPFEQDFDGAQYDHYDDGHYDDEDHTDVHHDLVPSRNGTGPGHPDDAEDDTDVHQPVDAEHDEPVLFTHGNEPSRDDDEQRAELFTHSSGYEDDNRREAEYDAGPPTAMIMPGSEIPGDLPVPEMPVPPPSGGRRAAREQAEPAPVARREQPAQPELAQLQAKLDELDVPEAAYRLGGPTERGWSVEQVGEGWRVGWYDGELINPAVFGDAEDAAAFMLGKVLLYPDGYVAAEAPAPAEQPVADAPKPPVVATLSPEVATGSFPVRPRENVPPQEQTAFTPADQLLADDEPPARQTPPPAPPTQVAAPVSPPTQVAPPVSAPPTQIASPVSAPPTLLAPPVSPPPRREPPVRREEPARANGTGGSGQWPIAPLSGEPPLTLFRGKELRELPAGSELDRFGGPNGNLTYAAGTPFEERSLVPEWVNRPYHVYRVQRPLETLAGVAIPWFNQPGGGSAYLLPASIEELLAEGDLIELDPGEPPID</sequence>
<feature type="compositionally biased region" description="Gly residues" evidence="1">
    <location>
        <begin position="286"/>
        <end position="428"/>
    </location>
</feature>
<evidence type="ECO:0000313" key="3">
    <source>
        <dbReference type="EMBL" id="SFQ39264.1"/>
    </source>
</evidence>
<gene>
    <name evidence="3" type="ORF">SAMN05421854_111217</name>
</gene>
<evidence type="ECO:0000259" key="2">
    <source>
        <dbReference type="Pfam" id="PF14021"/>
    </source>
</evidence>
<protein>
    <recommendedName>
        <fullName evidence="2">TNT domain-containing protein</fullName>
    </recommendedName>
</protein>
<dbReference type="STRING" id="112413.SAMN05421854_111217"/>
<feature type="region of interest" description="Disordered" evidence="1">
    <location>
        <begin position="913"/>
        <end position="1046"/>
    </location>
</feature>
<dbReference type="PANTHER" id="PTHR42059:SF1">
    <property type="entry name" value="TNT DOMAIN-CONTAINING PROTEIN"/>
    <property type="match status" value="1"/>
</dbReference>
<feature type="compositionally biased region" description="Low complexity" evidence="1">
    <location>
        <begin position="613"/>
        <end position="631"/>
    </location>
</feature>
<feature type="compositionally biased region" description="Low complexity" evidence="1">
    <location>
        <begin position="429"/>
        <end position="445"/>
    </location>
</feature>
<feature type="region of interest" description="Disordered" evidence="1">
    <location>
        <begin position="1226"/>
        <end position="1314"/>
    </location>
</feature>
<feature type="domain" description="TNT" evidence="2">
    <location>
        <begin position="1328"/>
        <end position="1413"/>
    </location>
</feature>
<feature type="compositionally biased region" description="Pro residues" evidence="1">
    <location>
        <begin position="1248"/>
        <end position="1260"/>
    </location>
</feature>
<evidence type="ECO:0000256" key="1">
    <source>
        <dbReference type="SAM" id="MobiDB-lite"/>
    </source>
</evidence>
<feature type="compositionally biased region" description="Basic and acidic residues" evidence="1">
    <location>
        <begin position="635"/>
        <end position="695"/>
    </location>
</feature>
<accession>A0A1I5Y529</accession>
<dbReference type="Pfam" id="PF14021">
    <property type="entry name" value="TNT"/>
    <property type="match status" value="1"/>
</dbReference>
<dbReference type="PANTHER" id="PTHR42059">
    <property type="entry name" value="TNT DOMAIN-CONTAINING PROTEIN"/>
    <property type="match status" value="1"/>
</dbReference>
<dbReference type="EMBL" id="FOWC01000011">
    <property type="protein sequence ID" value="SFQ39264.1"/>
    <property type="molecule type" value="Genomic_DNA"/>
</dbReference>
<feature type="compositionally biased region" description="Basic and acidic residues" evidence="1">
    <location>
        <begin position="452"/>
        <end position="467"/>
    </location>
</feature>
<feature type="compositionally biased region" description="Basic and acidic residues" evidence="1">
    <location>
        <begin position="481"/>
        <end position="533"/>
    </location>
</feature>
<feature type="compositionally biased region" description="Basic and acidic residues" evidence="1">
    <location>
        <begin position="920"/>
        <end position="938"/>
    </location>
</feature>
<feature type="compositionally biased region" description="Basic and acidic residues" evidence="1">
    <location>
        <begin position="1284"/>
        <end position="1296"/>
    </location>
</feature>
<feature type="compositionally biased region" description="Basic and acidic residues" evidence="1">
    <location>
        <begin position="704"/>
        <end position="731"/>
    </location>
</feature>
<organism evidence="3 4">
    <name type="scientific">Amycolatopsis rubida</name>
    <dbReference type="NCBI Taxonomy" id="112413"/>
    <lineage>
        <taxon>Bacteria</taxon>
        <taxon>Bacillati</taxon>
        <taxon>Actinomycetota</taxon>
        <taxon>Actinomycetes</taxon>
        <taxon>Pseudonocardiales</taxon>
        <taxon>Pseudonocardiaceae</taxon>
        <taxon>Amycolatopsis</taxon>
    </lineage>
</organism>
<proteinExistence type="predicted"/>
<feature type="compositionally biased region" description="Basic and acidic residues" evidence="1">
    <location>
        <begin position="543"/>
        <end position="552"/>
    </location>
</feature>
<feature type="region of interest" description="Disordered" evidence="1">
    <location>
        <begin position="277"/>
        <end position="899"/>
    </location>
</feature>
<dbReference type="GO" id="GO:0050135">
    <property type="term" value="F:NADP+ nucleosidase activity"/>
    <property type="evidence" value="ECO:0007669"/>
    <property type="project" value="InterPro"/>
</dbReference>
<dbReference type="Proteomes" id="UP000199137">
    <property type="component" value="Unassembled WGS sequence"/>
</dbReference>
<name>A0A1I5Y529_9PSEU</name>
<evidence type="ECO:0000313" key="4">
    <source>
        <dbReference type="Proteomes" id="UP000199137"/>
    </source>
</evidence>
<dbReference type="RefSeq" id="WP_244287367.1">
    <property type="nucleotide sequence ID" value="NZ_FOWC01000011.1"/>
</dbReference>
<reference evidence="3 4" key="1">
    <citation type="submission" date="2016-10" db="EMBL/GenBank/DDBJ databases">
        <authorList>
            <person name="de Groot N.N."/>
        </authorList>
    </citation>
    <scope>NUCLEOTIDE SEQUENCE [LARGE SCALE GENOMIC DNA]</scope>
    <source>
        <strain evidence="3 4">DSM 44637</strain>
    </source>
</reference>